<dbReference type="AlphaFoldDB" id="A0A9Q2HFJ5"/>
<dbReference type="RefSeq" id="WP_183674555.1">
    <property type="nucleotide sequence ID" value="NZ_CBCRYX010000005.1"/>
</dbReference>
<proteinExistence type="predicted"/>
<keyword evidence="1" id="KW-0808">Transferase</keyword>
<dbReference type="EMBL" id="JACHHF010000006">
    <property type="protein sequence ID" value="MBB5176308.1"/>
    <property type="molecule type" value="Genomic_DNA"/>
</dbReference>
<dbReference type="GO" id="GO:0016740">
    <property type="term" value="F:transferase activity"/>
    <property type="evidence" value="ECO:0007669"/>
    <property type="project" value="UniProtKB-KW"/>
</dbReference>
<evidence type="ECO:0000313" key="2">
    <source>
        <dbReference type="Proteomes" id="UP000579136"/>
    </source>
</evidence>
<name>A0A9Q2HFJ5_9STAP</name>
<accession>A0A9Q2HFJ5</accession>
<protein>
    <submittedName>
        <fullName evidence="1">UDP-N-acetyl-D-mannosaminuronic acid transferase (WecB/TagA/CpsF family)</fullName>
    </submittedName>
</protein>
<organism evidence="1 2">
    <name type="scientific">Nosocomiicoccus ampullae</name>
    <dbReference type="NCBI Taxonomy" id="489910"/>
    <lineage>
        <taxon>Bacteria</taxon>
        <taxon>Bacillati</taxon>
        <taxon>Bacillota</taxon>
        <taxon>Bacilli</taxon>
        <taxon>Bacillales</taxon>
        <taxon>Staphylococcaceae</taxon>
        <taxon>Nosocomiicoccus</taxon>
    </lineage>
</organism>
<gene>
    <name evidence="1" type="ORF">HNQ45_001195</name>
</gene>
<dbReference type="InterPro" id="IPR021321">
    <property type="entry name" value="DUF2922"/>
</dbReference>
<reference evidence="1 2" key="1">
    <citation type="submission" date="2020-08" db="EMBL/GenBank/DDBJ databases">
        <title>Genomic Encyclopedia of Type Strains, Phase IV (KMG-IV): sequencing the most valuable type-strain genomes for metagenomic binning, comparative biology and taxonomic classification.</title>
        <authorList>
            <person name="Goeker M."/>
        </authorList>
    </citation>
    <scope>NUCLEOTIDE SEQUENCE [LARGE SCALE GENOMIC DNA]</scope>
    <source>
        <strain evidence="1 2">DSM 19163</strain>
    </source>
</reference>
<dbReference type="Proteomes" id="UP000579136">
    <property type="component" value="Unassembled WGS sequence"/>
</dbReference>
<sequence>MSKKLVLSFETERDGILNFTINNPKEGLTADEVNQEADAIIESKALISKDGAPVRLKSAKIITQDVEQLV</sequence>
<comment type="caution">
    <text evidence="1">The sequence shown here is derived from an EMBL/GenBank/DDBJ whole genome shotgun (WGS) entry which is preliminary data.</text>
</comment>
<dbReference type="Pfam" id="PF11148">
    <property type="entry name" value="DUF2922"/>
    <property type="match status" value="1"/>
</dbReference>
<evidence type="ECO:0000313" key="1">
    <source>
        <dbReference type="EMBL" id="MBB5176308.1"/>
    </source>
</evidence>
<keyword evidence="2" id="KW-1185">Reference proteome</keyword>